<dbReference type="EMBL" id="MK500507">
    <property type="protein sequence ID" value="QBK91013.1"/>
    <property type="molecule type" value="Genomic_DNA"/>
</dbReference>
<dbReference type="PANTHER" id="PTHR33119">
    <property type="entry name" value="IFI3P"/>
    <property type="match status" value="1"/>
</dbReference>
<dbReference type="Pfam" id="PF21666">
    <property type="entry name" value="DUF4246_N"/>
    <property type="match status" value="1"/>
</dbReference>
<accession>A0A481Z543</accession>
<feature type="domain" description="DUF4246" evidence="2">
    <location>
        <begin position="10"/>
        <end position="40"/>
    </location>
</feature>
<dbReference type="InterPro" id="IPR049192">
    <property type="entry name" value="DUF4246_C"/>
</dbReference>
<evidence type="ECO:0000259" key="1">
    <source>
        <dbReference type="Pfam" id="PF14033"/>
    </source>
</evidence>
<dbReference type="InterPro" id="IPR025340">
    <property type="entry name" value="DUF4246"/>
</dbReference>
<protein>
    <submittedName>
        <fullName evidence="3">Uncharacterized protein</fullName>
    </submittedName>
</protein>
<dbReference type="InterPro" id="IPR049207">
    <property type="entry name" value="DUF4246_N"/>
</dbReference>
<dbReference type="Pfam" id="PF14033">
    <property type="entry name" value="DUF4246"/>
    <property type="match status" value="2"/>
</dbReference>
<sequence length="501" mass="57790">MEPSTPTKTNIWNLLNDITSKDNWYSKVFNPKILQKWRDEIKAEYKDNHYHGSIDDMISQVIQILQTSAQGTNINHDTCTWDDTYPPICNACLDRMKQKVLANPKEYEYDGNEDLDAFLEDWDTWDDYLGEDWCIHSLCKCKGPDSTLNDYVVYSSQGLLLDVQRTNLKKVIAEMMKKLPIDWHPGSNQQVRDLIHPSICPYVKGVSALANGKVGAKVIEKFRYQWLPSDFCCNNQGRVRLISYINNLPSQSDGVLHKSFGFMTLPSRETNLSTLIINTLERLIPSFEKVIHQKLKGRNFQAVVKVASTHLDLTKPKFPGGSWHIEGTQQEHIIATGLHYLTVEGITNSFLEFRKPVIINEEDLEYPQSDTKFTTHHYGITPGSHHNGEMNRYLGLIKCQEGASVVFPNTLQHHVKEFSLKNNSEKGTRIILAFFLIDPNHRIISTKDILPQQEDYLGKKSKVTFSKNVANFHRERLMFHRKFVVDEMNQVFERPFSLCEH</sequence>
<feature type="domain" description="DUF4246" evidence="1">
    <location>
        <begin position="152"/>
        <end position="254"/>
    </location>
</feature>
<evidence type="ECO:0000259" key="2">
    <source>
        <dbReference type="Pfam" id="PF21666"/>
    </source>
</evidence>
<proteinExistence type="predicted"/>
<organism evidence="3">
    <name type="scientific">Pithovirus LCPAC201</name>
    <dbReference type="NCBI Taxonomy" id="2506591"/>
    <lineage>
        <taxon>Viruses</taxon>
        <taxon>Pithoviruses</taxon>
    </lineage>
</organism>
<dbReference type="PANTHER" id="PTHR33119:SF1">
    <property type="entry name" value="FE2OG DIOXYGENASE DOMAIN-CONTAINING PROTEIN"/>
    <property type="match status" value="1"/>
</dbReference>
<gene>
    <name evidence="3" type="ORF">LCPAC201_03140</name>
</gene>
<reference evidence="3" key="1">
    <citation type="journal article" date="2019" name="MBio">
        <title>Virus Genomes from Deep Sea Sediments Expand the Ocean Megavirome and Support Independent Origins of Viral Gigantism.</title>
        <authorList>
            <person name="Backstrom D."/>
            <person name="Yutin N."/>
            <person name="Jorgensen S.L."/>
            <person name="Dharamshi J."/>
            <person name="Homa F."/>
            <person name="Zaremba-Niedwiedzka K."/>
            <person name="Spang A."/>
            <person name="Wolf Y.I."/>
            <person name="Koonin E.V."/>
            <person name="Ettema T.J."/>
        </authorList>
    </citation>
    <scope>NUCLEOTIDE SEQUENCE</scope>
</reference>
<name>A0A481Z543_9VIRU</name>
<feature type="domain" description="DUF4246" evidence="1">
    <location>
        <begin position="292"/>
        <end position="458"/>
    </location>
</feature>
<evidence type="ECO:0000313" key="3">
    <source>
        <dbReference type="EMBL" id="QBK91013.1"/>
    </source>
</evidence>